<dbReference type="OrthoDB" id="10038545at2759"/>
<dbReference type="AlphaFoldDB" id="A0A2C9LVV3"/>
<dbReference type="KEGG" id="bgt:106068335"/>
<dbReference type="GeneID" id="106068335"/>
<evidence type="ECO:0000313" key="2">
    <source>
        <dbReference type="Proteomes" id="UP000076420"/>
    </source>
</evidence>
<dbReference type="Proteomes" id="UP000076420">
    <property type="component" value="Unassembled WGS sequence"/>
</dbReference>
<dbReference type="RefSeq" id="XP_055897648.1">
    <property type="nucleotide sequence ID" value="XM_056041673.1"/>
</dbReference>
<dbReference type="EnsemblMetazoa" id="BGLB035604-RA">
    <property type="protein sequence ID" value="BGLB035604-PA"/>
    <property type="gene ID" value="BGLB035604"/>
</dbReference>
<dbReference type="RefSeq" id="XP_055897647.1">
    <property type="nucleotide sequence ID" value="XM_056041672.1"/>
</dbReference>
<gene>
    <name evidence="1" type="primary">106068335</name>
    <name evidence="4 5 6" type="synonym">LOC106068335</name>
</gene>
<reference evidence="4 5" key="2">
    <citation type="submission" date="2025-04" db="UniProtKB">
        <authorList>
            <consortium name="RefSeq"/>
        </authorList>
    </citation>
    <scope>IDENTIFICATION</scope>
</reference>
<evidence type="ECO:0000313" key="4">
    <source>
        <dbReference type="RefSeq" id="XP_013083124.1"/>
    </source>
</evidence>
<sequence>MTDDKLADKRSKYSSQFETEAIEGDEADLHKCLTTCNKNPGHTDFIPVRKFSLKDLPEPYRFDDVFDYINVLSDLTVRVHVQHGCAARSDNPFKGKARFRTGTGKVSNVCKYVDGLDKYERQNVNNRKCPCPKCQPSDTPSHVWWEITIETAAHVVSEETDTAKVTLRFFFDSEDSRFVVLDHVSISEFSKERDRCQIKCVTCDESIGKRLEDLNEKIDDLWRTTYYKYSSLKDVDRLAIIISHPHGCAKQISIGRWTSRTKVGECYSQFTYTTCTCPGSSGAYVLLIGYSGLRGKDPILHQGSENSGLNRSAIGWVLPAKV</sequence>
<name>A0A2C9LVV3_BIOGL</name>
<dbReference type="EnsemblMetazoa" id="BGLB035604-RB">
    <property type="protein sequence ID" value="BGLB035604-PB"/>
    <property type="gene ID" value="BGLB035604"/>
</dbReference>
<keyword evidence="3" id="KW-1185">Reference proteome</keyword>
<evidence type="ECO:0000313" key="1">
    <source>
        <dbReference type="EnsemblMetazoa" id="BGLB035604-PB"/>
    </source>
</evidence>
<dbReference type="InterPro" id="IPR009003">
    <property type="entry name" value="Peptidase_S1_PA"/>
</dbReference>
<protein>
    <submittedName>
        <fullName evidence="4 5">Uncharacterized protein LOC106068335</fullName>
    </submittedName>
</protein>
<proteinExistence type="predicted"/>
<organism evidence="1 2">
    <name type="scientific">Biomphalaria glabrata</name>
    <name type="common">Bloodfluke planorb</name>
    <name type="synonym">Freshwater snail</name>
    <dbReference type="NCBI Taxonomy" id="6526"/>
    <lineage>
        <taxon>Eukaryota</taxon>
        <taxon>Metazoa</taxon>
        <taxon>Spiralia</taxon>
        <taxon>Lophotrochozoa</taxon>
        <taxon>Mollusca</taxon>
        <taxon>Gastropoda</taxon>
        <taxon>Heterobranchia</taxon>
        <taxon>Euthyneura</taxon>
        <taxon>Panpulmonata</taxon>
        <taxon>Hygrophila</taxon>
        <taxon>Lymnaeoidea</taxon>
        <taxon>Planorbidae</taxon>
        <taxon>Biomphalaria</taxon>
    </lineage>
</organism>
<evidence type="ECO:0000313" key="5">
    <source>
        <dbReference type="RefSeq" id="XP_055897647.1"/>
    </source>
</evidence>
<evidence type="ECO:0000313" key="6">
    <source>
        <dbReference type="RefSeq" id="XP_055897648.1"/>
    </source>
</evidence>
<dbReference type="EnsemblMetazoa" id="BGLB035604-RC">
    <property type="protein sequence ID" value="BGLB035604-PC"/>
    <property type="gene ID" value="BGLB035604"/>
</dbReference>
<dbReference type="RefSeq" id="XP_013083124.1">
    <property type="nucleotide sequence ID" value="XM_013227670.2"/>
</dbReference>
<dbReference type="VEuPathDB" id="VectorBase:BGLAX_039998"/>
<dbReference type="SUPFAM" id="SSF50494">
    <property type="entry name" value="Trypsin-like serine proteases"/>
    <property type="match status" value="1"/>
</dbReference>
<dbReference type="Proteomes" id="UP001165740">
    <property type="component" value="Chromosome 9"/>
</dbReference>
<dbReference type="VEuPathDB" id="VectorBase:BGLB035604"/>
<evidence type="ECO:0000313" key="3">
    <source>
        <dbReference type="Proteomes" id="UP001165740"/>
    </source>
</evidence>
<reference evidence="1" key="1">
    <citation type="submission" date="2020-05" db="UniProtKB">
        <authorList>
            <consortium name="EnsemblMetazoa"/>
        </authorList>
    </citation>
    <scope>IDENTIFICATION</scope>
    <source>
        <strain evidence="1">BB02</strain>
    </source>
</reference>
<accession>A0A2C9LVV3</accession>